<protein>
    <submittedName>
        <fullName evidence="6">MoxR-like ATPase in aerotolerance operon</fullName>
    </submittedName>
</protein>
<dbReference type="Pfam" id="PF07726">
    <property type="entry name" value="AAA_3"/>
    <property type="match status" value="1"/>
</dbReference>
<evidence type="ECO:0000256" key="1">
    <source>
        <dbReference type="ARBA" id="ARBA00022741"/>
    </source>
</evidence>
<evidence type="ECO:0000259" key="4">
    <source>
        <dbReference type="Pfam" id="PF07726"/>
    </source>
</evidence>
<dbReference type="InterPro" id="IPR050764">
    <property type="entry name" value="CbbQ/NirQ/NorQ/GpvN"/>
</dbReference>
<dbReference type="PANTHER" id="PTHR42759">
    <property type="entry name" value="MOXR FAMILY PROTEIN"/>
    <property type="match status" value="1"/>
</dbReference>
<dbReference type="GO" id="GO:0016887">
    <property type="term" value="F:ATP hydrolysis activity"/>
    <property type="evidence" value="ECO:0007669"/>
    <property type="project" value="InterPro"/>
</dbReference>
<dbReference type="FunFam" id="3.40.50.300:FF:000640">
    <property type="entry name" value="MoxR family ATPase"/>
    <property type="match status" value="1"/>
</dbReference>
<dbReference type="SUPFAM" id="SSF52540">
    <property type="entry name" value="P-loop containing nucleoside triphosphate hydrolases"/>
    <property type="match status" value="1"/>
</dbReference>
<dbReference type="Gene3D" id="3.40.50.300">
    <property type="entry name" value="P-loop containing nucleotide triphosphate hydrolases"/>
    <property type="match status" value="1"/>
</dbReference>
<dbReference type="InterPro" id="IPR027417">
    <property type="entry name" value="P-loop_NTPase"/>
</dbReference>
<dbReference type="InterPro" id="IPR011703">
    <property type="entry name" value="ATPase_AAA-3"/>
</dbReference>
<dbReference type="InterPro" id="IPR041628">
    <property type="entry name" value="ChlI/MoxR_AAA_lid"/>
</dbReference>
<keyword evidence="2" id="KW-0067">ATP-binding</keyword>
<evidence type="ECO:0000256" key="3">
    <source>
        <dbReference type="ARBA" id="ARBA00061607"/>
    </source>
</evidence>
<dbReference type="EMBL" id="CACVAZ010000080">
    <property type="protein sequence ID" value="CAA6813350.1"/>
    <property type="molecule type" value="Genomic_DNA"/>
</dbReference>
<evidence type="ECO:0000313" key="6">
    <source>
        <dbReference type="EMBL" id="CAA6813350.1"/>
    </source>
</evidence>
<dbReference type="Pfam" id="PF17863">
    <property type="entry name" value="AAA_lid_2"/>
    <property type="match status" value="1"/>
</dbReference>
<dbReference type="AlphaFoldDB" id="A0A6S6SXV8"/>
<sequence>MNPIVENIKTEISKVMVGQEKMIEGLLTGLLTRGHILLEGVPGLAKTTAVNALAGSLGLNFKRVQFTPDLLPSDIIGTEIYDPSTNTFKIKQGPVFTNLLLADEINRAPAKVQSALLEVMQERQVTIGDETFKIDLPFLVMATQNPVEQEGAYELPEAQLDRFLMKVVVGYNTKAEELEIARRVANTGFGEIEQVATLEDLEHIREEAMSVHIDEEVEQYIVELVFATREPMNYGLEEMAKHIEYGASPRASIDMYKASRAIAYLKGRNFVSPLEVAYIAKEVLRHRIVLSYEAQAEGVTQDMIIDKVLAAVPIP</sequence>
<keyword evidence="1" id="KW-0547">Nucleotide-binding</keyword>
<evidence type="ECO:0000259" key="5">
    <source>
        <dbReference type="Pfam" id="PF17863"/>
    </source>
</evidence>
<reference evidence="6" key="1">
    <citation type="submission" date="2020-01" db="EMBL/GenBank/DDBJ databases">
        <authorList>
            <person name="Meier V. D."/>
            <person name="Meier V D."/>
        </authorList>
    </citation>
    <scope>NUCLEOTIDE SEQUENCE</scope>
    <source>
        <strain evidence="6">HLG_WM_MAG_02</strain>
    </source>
</reference>
<feature type="domain" description="ChlI/MoxR AAA lid" evidence="5">
    <location>
        <begin position="241"/>
        <end position="307"/>
    </location>
</feature>
<dbReference type="Gene3D" id="1.10.8.80">
    <property type="entry name" value="Magnesium chelatase subunit I, C-Terminal domain"/>
    <property type="match status" value="1"/>
</dbReference>
<feature type="domain" description="ATPase AAA-3" evidence="4">
    <location>
        <begin position="35"/>
        <end position="165"/>
    </location>
</feature>
<organism evidence="6">
    <name type="scientific">uncultured Sulfurovum sp</name>
    <dbReference type="NCBI Taxonomy" id="269237"/>
    <lineage>
        <taxon>Bacteria</taxon>
        <taxon>Pseudomonadati</taxon>
        <taxon>Campylobacterota</taxon>
        <taxon>Epsilonproteobacteria</taxon>
        <taxon>Campylobacterales</taxon>
        <taxon>Sulfurovaceae</taxon>
        <taxon>Sulfurovum</taxon>
        <taxon>environmental samples</taxon>
    </lineage>
</organism>
<accession>A0A6S6SXV8</accession>
<gene>
    <name evidence="6" type="ORF">HELGO_WM40349</name>
</gene>
<comment type="similarity">
    <text evidence="3">Belongs to the MoxR family.</text>
</comment>
<dbReference type="GO" id="GO:0005524">
    <property type="term" value="F:ATP binding"/>
    <property type="evidence" value="ECO:0007669"/>
    <property type="project" value="UniProtKB-KW"/>
</dbReference>
<proteinExistence type="inferred from homology"/>
<name>A0A6S6SXV8_9BACT</name>
<dbReference type="PANTHER" id="PTHR42759:SF1">
    <property type="entry name" value="MAGNESIUM-CHELATASE SUBUNIT CHLD"/>
    <property type="match status" value="1"/>
</dbReference>
<evidence type="ECO:0000256" key="2">
    <source>
        <dbReference type="ARBA" id="ARBA00022840"/>
    </source>
</evidence>
<dbReference type="CDD" id="cd00009">
    <property type="entry name" value="AAA"/>
    <property type="match status" value="1"/>
</dbReference>
<dbReference type="PIRSF" id="PIRSF002849">
    <property type="entry name" value="AAA_ATPase_chaperone_MoxR_prd"/>
    <property type="match status" value="1"/>
</dbReference>